<dbReference type="PANTHER" id="PTHR31209:SF0">
    <property type="entry name" value="METALLOENZYME DOMAIN-CONTAINING PROTEIN"/>
    <property type="match status" value="1"/>
</dbReference>
<evidence type="ECO:0000256" key="1">
    <source>
        <dbReference type="ARBA" id="ARBA00000370"/>
    </source>
</evidence>
<dbReference type="Gene3D" id="3.40.720.10">
    <property type="entry name" value="Alkaline Phosphatase, subunit A"/>
    <property type="match status" value="2"/>
</dbReference>
<dbReference type="GO" id="GO:0006096">
    <property type="term" value="P:glycolytic process"/>
    <property type="evidence" value="ECO:0007669"/>
    <property type="project" value="UniProtKB-KW"/>
</dbReference>
<comment type="pathway">
    <text evidence="3">Carbohydrate degradation.</text>
</comment>
<dbReference type="CDD" id="cd16011">
    <property type="entry name" value="iPGM_like"/>
    <property type="match status" value="1"/>
</dbReference>
<evidence type="ECO:0000256" key="2">
    <source>
        <dbReference type="ARBA" id="ARBA00002315"/>
    </source>
</evidence>
<proteinExistence type="inferred from homology"/>
<dbReference type="AlphaFoldDB" id="A0A411YL47"/>
<evidence type="ECO:0000313" key="9">
    <source>
        <dbReference type="Proteomes" id="UP000291469"/>
    </source>
</evidence>
<evidence type="ECO:0000256" key="4">
    <source>
        <dbReference type="ARBA" id="ARBA00005524"/>
    </source>
</evidence>
<evidence type="ECO:0000259" key="7">
    <source>
        <dbReference type="Pfam" id="PF01676"/>
    </source>
</evidence>
<dbReference type="NCBIfam" id="NF003160">
    <property type="entry name" value="PRK04135.1"/>
    <property type="match status" value="1"/>
</dbReference>
<dbReference type="NCBIfam" id="TIGR00306">
    <property type="entry name" value="apgM"/>
    <property type="match status" value="1"/>
</dbReference>
<dbReference type="Pfam" id="PF10143">
    <property type="entry name" value="PhosphMutase"/>
    <property type="match status" value="1"/>
</dbReference>
<evidence type="ECO:0000256" key="3">
    <source>
        <dbReference type="ARBA" id="ARBA00004921"/>
    </source>
</evidence>
<evidence type="ECO:0000256" key="5">
    <source>
        <dbReference type="ARBA" id="ARBA00023152"/>
    </source>
</evidence>
<dbReference type="PIRSF" id="PIRSF006392">
    <property type="entry name" value="IPGAM_arch"/>
    <property type="match status" value="1"/>
</dbReference>
<comment type="function">
    <text evidence="2">Catalyzes the interconversion of 2-phosphoglycerate and 3-phosphoglycerate.</text>
</comment>
<gene>
    <name evidence="8" type="ORF">ER308_03990</name>
</gene>
<evidence type="ECO:0000313" key="8">
    <source>
        <dbReference type="EMBL" id="QBI21900.1"/>
    </source>
</evidence>
<evidence type="ECO:0000256" key="6">
    <source>
        <dbReference type="SAM" id="MobiDB-lite"/>
    </source>
</evidence>
<feature type="region of interest" description="Disordered" evidence="6">
    <location>
        <begin position="231"/>
        <end position="251"/>
    </location>
</feature>
<dbReference type="GO" id="GO:0004619">
    <property type="term" value="F:phosphoglycerate mutase activity"/>
    <property type="evidence" value="ECO:0007669"/>
    <property type="project" value="UniProtKB-EC"/>
</dbReference>
<comment type="catalytic activity">
    <reaction evidence="1">
        <text>(2R)-2-phosphoglycerate = (2R)-3-phosphoglycerate</text>
        <dbReference type="Rhea" id="RHEA:15901"/>
        <dbReference type="ChEBI" id="CHEBI:58272"/>
        <dbReference type="ChEBI" id="CHEBI:58289"/>
        <dbReference type="EC" id="5.4.2.12"/>
    </reaction>
</comment>
<feature type="compositionally biased region" description="Basic and acidic residues" evidence="6">
    <location>
        <begin position="231"/>
        <end position="244"/>
    </location>
</feature>
<dbReference type="Proteomes" id="UP000291469">
    <property type="component" value="Chromosome"/>
</dbReference>
<protein>
    <submittedName>
        <fullName evidence="8">2,3-bisphosphoglycerate-independent phosphoglycerate mutase</fullName>
    </submittedName>
</protein>
<dbReference type="KEGG" id="erz:ER308_03990"/>
<feature type="domain" description="Metalloenzyme" evidence="7">
    <location>
        <begin position="74"/>
        <end position="436"/>
    </location>
</feature>
<dbReference type="OrthoDB" id="9804453at2"/>
<accession>A0A411YL47</accession>
<keyword evidence="9" id="KW-1185">Reference proteome</keyword>
<organism evidence="8 9">
    <name type="scientific">Egibacter rhizosphaerae</name>
    <dbReference type="NCBI Taxonomy" id="1670831"/>
    <lineage>
        <taxon>Bacteria</taxon>
        <taxon>Bacillati</taxon>
        <taxon>Actinomycetota</taxon>
        <taxon>Nitriliruptoria</taxon>
        <taxon>Egibacterales</taxon>
        <taxon>Egibacteraceae</taxon>
        <taxon>Egibacter</taxon>
    </lineage>
</organism>
<dbReference type="InterPro" id="IPR017850">
    <property type="entry name" value="Alkaline_phosphatase_core_sf"/>
</dbReference>
<sequence>MPLVLTWLSTASFGKITLWPDAERACPLTEAQGPERDIGTLEPDTGRVALGQTPQLLGREDAVDITPLLQPGGKILLVVADGLGGMADAVHDTELEQADTPHLDRLAAEGVTGLATPVLPGITPGSGPGHLALFGYDPLQHELGRGVLSATGVEFDLRPGDVAARGNLATFDDDGNVADRRAGRIDDAKAEPLVARLDEGVRIDGVEVFFRHEASHRVLLVVRGEGLDPRVSDTDPEIEGRPPKAPEALDPAARHTAEVVAEVERQVRELLAGEPAHGLLLRGFDTLQHLPSFTDRYGLHAATVAIYPMYRGVAHLVGMDLLPRPDDLDGQVAAMADHWDDYDYFFLHHKYTDEAGHDGDRPRKVAEIERLDAAMPAIRDLAPDVLVVTGDHATPTQLHAHSWHPVPVLMWGPHVGRDHVDRFGERACLQGGLGQRPTREFMPLALAAAGRLRKYGA</sequence>
<keyword evidence="5" id="KW-0324">Glycolysis</keyword>
<reference evidence="8 9" key="1">
    <citation type="submission" date="2019-01" db="EMBL/GenBank/DDBJ databases">
        <title>Egibacter rhizosphaerae EGI 80759T.</title>
        <authorList>
            <person name="Chen D.-D."/>
            <person name="Tian Y."/>
            <person name="Jiao J.-Y."/>
            <person name="Zhang X.-T."/>
            <person name="Zhang Y.-G."/>
            <person name="Zhang Y."/>
            <person name="Xiao M."/>
            <person name="Shu W.-S."/>
            <person name="Li W.-J."/>
        </authorList>
    </citation>
    <scope>NUCLEOTIDE SEQUENCE [LARGE SCALE GENOMIC DNA]</scope>
    <source>
        <strain evidence="8 9">EGI 80759</strain>
    </source>
</reference>
<dbReference type="InterPro" id="IPR006124">
    <property type="entry name" value="Metalloenzyme"/>
</dbReference>
<dbReference type="PANTHER" id="PTHR31209">
    <property type="entry name" value="COFACTOR-INDEPENDENT PHOSPHOGLYCERATE MUTASE"/>
    <property type="match status" value="1"/>
</dbReference>
<name>A0A411YL47_9ACTN</name>
<dbReference type="SUPFAM" id="SSF53649">
    <property type="entry name" value="Alkaline phosphatase-like"/>
    <property type="match status" value="1"/>
</dbReference>
<dbReference type="EMBL" id="CP036402">
    <property type="protein sequence ID" value="QBI21900.1"/>
    <property type="molecule type" value="Genomic_DNA"/>
</dbReference>
<comment type="similarity">
    <text evidence="4">Belongs to the BPG-independent phosphoglycerate mutase family. A-PGAM subfamily.</text>
</comment>
<dbReference type="GO" id="GO:0046872">
    <property type="term" value="F:metal ion binding"/>
    <property type="evidence" value="ECO:0007669"/>
    <property type="project" value="InterPro"/>
</dbReference>
<dbReference type="InterPro" id="IPR004456">
    <property type="entry name" value="Pglycerate_mutase_ApgM"/>
</dbReference>
<dbReference type="Pfam" id="PF01676">
    <property type="entry name" value="Metalloenzyme"/>
    <property type="match status" value="1"/>
</dbReference>